<dbReference type="Proteomes" id="UP000246410">
    <property type="component" value="Unassembled WGS sequence"/>
</dbReference>
<dbReference type="EMBL" id="QGTL01000002">
    <property type="protein sequence ID" value="PWV79256.1"/>
    <property type="molecule type" value="Genomic_DNA"/>
</dbReference>
<organism evidence="2 3">
    <name type="scientific">Nocardia neocaledoniensis</name>
    <dbReference type="NCBI Taxonomy" id="236511"/>
    <lineage>
        <taxon>Bacteria</taxon>
        <taxon>Bacillati</taxon>
        <taxon>Actinomycetota</taxon>
        <taxon>Actinomycetes</taxon>
        <taxon>Mycobacteriales</taxon>
        <taxon>Nocardiaceae</taxon>
        <taxon>Nocardia</taxon>
    </lineage>
</organism>
<protein>
    <submittedName>
        <fullName evidence="2">Uncharacterized protein</fullName>
    </submittedName>
</protein>
<feature type="compositionally biased region" description="Basic and acidic residues" evidence="1">
    <location>
        <begin position="192"/>
        <end position="202"/>
    </location>
</feature>
<keyword evidence="3" id="KW-1185">Reference proteome</keyword>
<feature type="region of interest" description="Disordered" evidence="1">
    <location>
        <begin position="91"/>
        <end position="141"/>
    </location>
</feature>
<evidence type="ECO:0000313" key="3">
    <source>
        <dbReference type="Proteomes" id="UP000246410"/>
    </source>
</evidence>
<proteinExistence type="predicted"/>
<accession>A0A317NV39</accession>
<feature type="region of interest" description="Disordered" evidence="1">
    <location>
        <begin position="31"/>
        <end position="52"/>
    </location>
</feature>
<dbReference type="AlphaFoldDB" id="A0A317NV39"/>
<comment type="caution">
    <text evidence="2">The sequence shown here is derived from an EMBL/GenBank/DDBJ whole genome shotgun (WGS) entry which is preliminary data.</text>
</comment>
<gene>
    <name evidence="2" type="ORF">DFR69_102319</name>
</gene>
<feature type="region of interest" description="Disordered" evidence="1">
    <location>
        <begin position="155"/>
        <end position="229"/>
    </location>
</feature>
<reference evidence="2 3" key="1">
    <citation type="submission" date="2018-05" db="EMBL/GenBank/DDBJ databases">
        <title>Genomic Encyclopedia of Type Strains, Phase IV (KMG-IV): sequencing the most valuable type-strain genomes for metagenomic binning, comparative biology and taxonomic classification.</title>
        <authorList>
            <person name="Goeker M."/>
        </authorList>
    </citation>
    <scope>NUCLEOTIDE SEQUENCE [LARGE SCALE GENOMIC DNA]</scope>
    <source>
        <strain evidence="2 3">DSM 44717</strain>
    </source>
</reference>
<sequence>MAVGRAHLRAAVAQAHLRAAVGPARLRAVARTRRHTAAGQARPGRAGKGADRWRGVSPVVAAGCAPARVRAKAPRPGRTSAHPVVADHAPRTIPAQCLPPLGEVRPTLVGSTATGLTSGDPPTPPHERQWRHRSAETGTPPTAAVFARVTASGLRPAAPTHHHDRLESESIEVATRHRQPSLGSPASKSRCRPVDRSADRAGKCPGHRVGRQTSGDPPRYDRRPPVQDR</sequence>
<evidence type="ECO:0000313" key="2">
    <source>
        <dbReference type="EMBL" id="PWV79256.1"/>
    </source>
</evidence>
<name>A0A317NV39_9NOCA</name>
<evidence type="ECO:0000256" key="1">
    <source>
        <dbReference type="SAM" id="MobiDB-lite"/>
    </source>
</evidence>
<feature type="compositionally biased region" description="Basic and acidic residues" evidence="1">
    <location>
        <begin position="218"/>
        <end position="229"/>
    </location>
</feature>